<feature type="transmembrane region" description="Helical" evidence="2">
    <location>
        <begin position="415"/>
        <end position="438"/>
    </location>
</feature>
<dbReference type="NCBIfam" id="TIGR02123">
    <property type="entry name" value="TRAP_fused"/>
    <property type="match status" value="1"/>
</dbReference>
<dbReference type="STRING" id="538381.GCA_001696535_02956"/>
<proteinExistence type="predicted"/>
<feature type="transmembrane region" description="Helical" evidence="2">
    <location>
        <begin position="450"/>
        <end position="477"/>
    </location>
</feature>
<dbReference type="Proteomes" id="UP000219331">
    <property type="component" value="Unassembled WGS sequence"/>
</dbReference>
<keyword evidence="2" id="KW-0472">Membrane</keyword>
<keyword evidence="2" id="KW-1133">Transmembrane helix</keyword>
<dbReference type="GO" id="GO:0005886">
    <property type="term" value="C:plasma membrane"/>
    <property type="evidence" value="ECO:0007669"/>
    <property type="project" value="UniProtKB-SubCell"/>
</dbReference>
<evidence type="ECO:0000259" key="3">
    <source>
        <dbReference type="Pfam" id="PF06808"/>
    </source>
</evidence>
<keyword evidence="1" id="KW-0997">Cell inner membrane</keyword>
<dbReference type="AlphaFoldDB" id="A0A285T7C0"/>
<feature type="transmembrane region" description="Helical" evidence="2">
    <location>
        <begin position="536"/>
        <end position="555"/>
    </location>
</feature>
<keyword evidence="1" id="KW-0813">Transport</keyword>
<dbReference type="InterPro" id="IPR011853">
    <property type="entry name" value="TRAP_DctM-Dct_fused"/>
</dbReference>
<feature type="domain" description="TRAP C4-dicarboxylate transport system permease DctM subunit" evidence="3">
    <location>
        <begin position="123"/>
        <end position="557"/>
    </location>
</feature>
<evidence type="ECO:0000256" key="1">
    <source>
        <dbReference type="RuleBase" id="RU369079"/>
    </source>
</evidence>
<dbReference type="PANTHER" id="PTHR43849:SF2">
    <property type="entry name" value="BLL3936 PROTEIN"/>
    <property type="match status" value="1"/>
</dbReference>
<dbReference type="GO" id="GO:0022857">
    <property type="term" value="F:transmembrane transporter activity"/>
    <property type="evidence" value="ECO:0007669"/>
    <property type="project" value="UniProtKB-UniRule"/>
</dbReference>
<dbReference type="EMBL" id="OBML01000008">
    <property type="protein sequence ID" value="SOC15396.1"/>
    <property type="molecule type" value="Genomic_DNA"/>
</dbReference>
<feature type="transmembrane region" description="Helical" evidence="2">
    <location>
        <begin position="135"/>
        <end position="155"/>
    </location>
</feature>
<feature type="transmembrane region" description="Helical" evidence="2">
    <location>
        <begin position="175"/>
        <end position="199"/>
    </location>
</feature>
<dbReference type="InterPro" id="IPR010656">
    <property type="entry name" value="DctM"/>
</dbReference>
<feature type="transmembrane region" description="Helical" evidence="2">
    <location>
        <begin position="105"/>
        <end position="128"/>
    </location>
</feature>
<feature type="transmembrane region" description="Helical" evidence="2">
    <location>
        <begin position="562"/>
        <end position="585"/>
    </location>
</feature>
<feature type="transmembrane region" description="Helical" evidence="2">
    <location>
        <begin position="376"/>
        <end position="394"/>
    </location>
</feature>
<feature type="transmembrane region" description="Helical" evidence="2">
    <location>
        <begin position="306"/>
        <end position="329"/>
    </location>
</feature>
<dbReference type="PANTHER" id="PTHR43849">
    <property type="entry name" value="BLL3936 PROTEIN"/>
    <property type="match status" value="1"/>
</dbReference>
<comment type="function">
    <text evidence="1">Part of the tripartite ATP-independent periplasmic (TRAP) transport system.</text>
</comment>
<protein>
    <submittedName>
        <fullName evidence="4">TRAP transporter, 4TM/12TM fusion protein</fullName>
    </submittedName>
</protein>
<reference evidence="4 5" key="1">
    <citation type="submission" date="2017-08" db="EMBL/GenBank/DDBJ databases">
        <authorList>
            <person name="de Groot N.N."/>
        </authorList>
    </citation>
    <scope>NUCLEOTIDE SEQUENCE [LARGE SCALE GENOMIC DNA]</scope>
    <source>
        <strain evidence="4 5">USBA 352</strain>
    </source>
</reference>
<feature type="transmembrane region" description="Helical" evidence="2">
    <location>
        <begin position="350"/>
        <end position="370"/>
    </location>
</feature>
<feature type="transmembrane region" description="Helical" evidence="2">
    <location>
        <begin position="82"/>
        <end position="99"/>
    </location>
</feature>
<accession>A0A285T7C0</accession>
<name>A0A285T7C0_9HYPH</name>
<feature type="transmembrane region" description="Helical" evidence="2">
    <location>
        <begin position="271"/>
        <end position="294"/>
    </location>
</feature>
<feature type="transmembrane region" description="Helical" evidence="2">
    <location>
        <begin position="610"/>
        <end position="631"/>
    </location>
</feature>
<dbReference type="Pfam" id="PF06808">
    <property type="entry name" value="DctM"/>
    <property type="match status" value="1"/>
</dbReference>
<evidence type="ECO:0000313" key="4">
    <source>
        <dbReference type="EMBL" id="SOC15396.1"/>
    </source>
</evidence>
<comment type="subcellular location">
    <subcellularLocation>
        <location evidence="1">Cell inner membrane</location>
        <topology evidence="1">Multi-pass membrane protein</topology>
    </subcellularLocation>
</comment>
<feature type="transmembrane region" description="Helical" evidence="2">
    <location>
        <begin position="21"/>
        <end position="41"/>
    </location>
</feature>
<evidence type="ECO:0000313" key="5">
    <source>
        <dbReference type="Proteomes" id="UP000219331"/>
    </source>
</evidence>
<keyword evidence="1" id="KW-1003">Cell membrane</keyword>
<gene>
    <name evidence="4" type="ORF">SAMN05421512_108110</name>
</gene>
<feature type="transmembrane region" description="Helical" evidence="2">
    <location>
        <begin position="53"/>
        <end position="70"/>
    </location>
</feature>
<dbReference type="OrthoDB" id="9759894at2"/>
<keyword evidence="2" id="KW-0812">Transmembrane</keyword>
<keyword evidence="5" id="KW-1185">Reference proteome</keyword>
<organism evidence="4 5">
    <name type="scientific">Stappia indica</name>
    <dbReference type="NCBI Taxonomy" id="538381"/>
    <lineage>
        <taxon>Bacteria</taxon>
        <taxon>Pseudomonadati</taxon>
        <taxon>Pseudomonadota</taxon>
        <taxon>Alphaproteobacteria</taxon>
        <taxon>Hyphomicrobiales</taxon>
        <taxon>Stappiaceae</taxon>
        <taxon>Stappia</taxon>
    </lineage>
</organism>
<evidence type="ECO:0000256" key="2">
    <source>
        <dbReference type="SAM" id="Phobius"/>
    </source>
</evidence>
<feature type="transmembrane region" description="Helical" evidence="2">
    <location>
        <begin position="498"/>
        <end position="524"/>
    </location>
</feature>
<sequence length="649" mass="67769">MRQSPDGSGARTGVDRLFAGLRTAFAVSIPLLAVGFCLDAPRRLGYVIYDEQFLALLVGLCLALVFLSTGPRGKAHKRATPWYDVLAAMVGLGVCLFIASDYEGISMASAMNPMAHLFPALAVVLLLLEGVRRVAGFALMAIILVFLAYGLWGYMMPAPLTGQQVSPQRLAVQIAFDPSAILGTALFICATAVVTFILFGSILEKAGGTEFFNDISLALFGGYRGGAAKIAVTSSALMGSISGSAVANVVSSGVVTIPLMKRSGYRAQTAAAVETVASTGGQLAPPVMGAAAFLMADFLQVDYSEVVLAALIPALLYFLSIFFQVDLAAARQGLRALSKSELPSARAVMARGWIYPLPFVVLIIAMFWLHLRVEEAALWACASLLPILVWRAGGRRSPGDLFDALASAGRSSTSVILIAAAAGIIIGILNLTGLSFSLTRILITLGENNLFLLLLLSAALSIVLGMGMPTVGVYVLLATLVTPSMIKLGVEPIAAHMFVLYFGMMSMITPPVAVAAFSAATLASSPPMRTAIEATIMAWPAFIVPFLFVFSPTLLGVGPSLAVIASTLTALAGVWCITAGGVGYIRDPAGPLSRLAIFAAGAALLMPTDLFHGALLLNVAGLAVMIAMLVLPRKTRPVSAPAPQETRAG</sequence>